<feature type="domain" description="CusB-like beta-barrel" evidence="7">
    <location>
        <begin position="242"/>
        <end position="317"/>
    </location>
</feature>
<dbReference type="OrthoDB" id="9784484at2"/>
<dbReference type="SUPFAM" id="SSF111369">
    <property type="entry name" value="HlyD-like secretion proteins"/>
    <property type="match status" value="1"/>
</dbReference>
<dbReference type="InterPro" id="IPR058792">
    <property type="entry name" value="Beta-barrel_RND_2"/>
</dbReference>
<name>A0A377J4X4_9HELI</name>
<evidence type="ECO:0000313" key="8">
    <source>
        <dbReference type="EMBL" id="STO97500.1"/>
    </source>
</evidence>
<evidence type="ECO:0000256" key="4">
    <source>
        <dbReference type="SAM" id="MobiDB-lite"/>
    </source>
</evidence>
<feature type="domain" description="Multidrug resistance protein MdtA-like barrel-sandwich hybrid" evidence="6">
    <location>
        <begin position="74"/>
        <end position="229"/>
    </location>
</feature>
<gene>
    <name evidence="8" type="primary">macA</name>
    <name evidence="8" type="ORF">NCTC12410_01331</name>
</gene>
<dbReference type="Gene3D" id="2.40.50.100">
    <property type="match status" value="1"/>
</dbReference>
<evidence type="ECO:0000256" key="3">
    <source>
        <dbReference type="ARBA" id="ARBA00023054"/>
    </source>
</evidence>
<keyword evidence="5" id="KW-1133">Transmembrane helix</keyword>
<organism evidence="8 9">
    <name type="scientific">Helicobacter canis</name>
    <dbReference type="NCBI Taxonomy" id="29419"/>
    <lineage>
        <taxon>Bacteria</taxon>
        <taxon>Pseudomonadati</taxon>
        <taxon>Campylobacterota</taxon>
        <taxon>Epsilonproteobacteria</taxon>
        <taxon>Campylobacterales</taxon>
        <taxon>Helicobacteraceae</taxon>
        <taxon>Helicobacter</taxon>
    </lineage>
</organism>
<evidence type="ECO:0000256" key="5">
    <source>
        <dbReference type="SAM" id="Phobius"/>
    </source>
</evidence>
<dbReference type="PANTHER" id="PTHR32347:SF14">
    <property type="entry name" value="EFFLUX SYSTEM COMPONENT YKNX-RELATED"/>
    <property type="match status" value="1"/>
</dbReference>
<dbReference type="GO" id="GO:0022857">
    <property type="term" value="F:transmembrane transporter activity"/>
    <property type="evidence" value="ECO:0007669"/>
    <property type="project" value="InterPro"/>
</dbReference>
<comment type="similarity">
    <text evidence="2">Belongs to the membrane fusion protein (MFP) (TC 8.A.1) family.</text>
</comment>
<dbReference type="InterPro" id="IPR058625">
    <property type="entry name" value="MdtA-like_BSH"/>
</dbReference>
<dbReference type="Pfam" id="PF25954">
    <property type="entry name" value="Beta-barrel_RND_2"/>
    <property type="match status" value="1"/>
</dbReference>
<dbReference type="InterPro" id="IPR050465">
    <property type="entry name" value="UPF0194_transport"/>
</dbReference>
<feature type="transmembrane region" description="Helical" evidence="5">
    <location>
        <begin position="21"/>
        <end position="41"/>
    </location>
</feature>
<dbReference type="NCBIfam" id="TIGR01730">
    <property type="entry name" value="RND_mfp"/>
    <property type="match status" value="1"/>
</dbReference>
<keyword evidence="5" id="KW-0472">Membrane</keyword>
<comment type="subcellular location">
    <subcellularLocation>
        <location evidence="1">Cell envelope</location>
    </subcellularLocation>
</comment>
<dbReference type="Gene3D" id="2.40.30.170">
    <property type="match status" value="1"/>
</dbReference>
<evidence type="ECO:0000259" key="6">
    <source>
        <dbReference type="Pfam" id="PF25917"/>
    </source>
</evidence>
<dbReference type="PANTHER" id="PTHR32347">
    <property type="entry name" value="EFFLUX SYSTEM COMPONENT YKNX-RELATED"/>
    <property type="match status" value="1"/>
</dbReference>
<keyword evidence="3" id="KW-0175">Coiled coil</keyword>
<dbReference type="GO" id="GO:0016020">
    <property type="term" value="C:membrane"/>
    <property type="evidence" value="ECO:0007669"/>
    <property type="project" value="InterPro"/>
</dbReference>
<proteinExistence type="inferred from homology"/>
<sequence length="414" mass="45417">MSVLAKDMYAKLYPKHTKRKWLFLSIALICLVAGGIIWWLYPSTPKYIYKTAMPKTATITQIVSAAGTLSPIDTVEVGSQISGRIQEVLVDINDSVQEGQVLATINPEKLNQTLNKQKASLESAKAQHKLSLITLEKAKWNYDRLQELYKRTQGKSPSKLELQTAKLEYENALSSAQVNALNIANIQADVKSSEIDIKNSIILSPINGIVLERSIDPGQTVAASFQTPTLFKLAKSLEEMSLVVNVAEADIGKVQIGQAVRFSVDAYPDTDFSAKVDRVSYAATEDTSNNIISYETRILVNNQAKLLRPGMSASANIIIQTQKDVQTIPVSALFFEPPKQEASKRSFSFSTPPPPRKSSAKASKKPSKTIYILENGSPTPIEVEVGINDGINAQILSPKLPENTQIITQASQKQ</sequence>
<evidence type="ECO:0000313" key="9">
    <source>
        <dbReference type="Proteomes" id="UP000254841"/>
    </source>
</evidence>
<feature type="compositionally biased region" description="Basic residues" evidence="4">
    <location>
        <begin position="358"/>
        <end position="367"/>
    </location>
</feature>
<evidence type="ECO:0000259" key="7">
    <source>
        <dbReference type="Pfam" id="PF25954"/>
    </source>
</evidence>
<evidence type="ECO:0000256" key="1">
    <source>
        <dbReference type="ARBA" id="ARBA00004196"/>
    </source>
</evidence>
<dbReference type="Pfam" id="PF25917">
    <property type="entry name" value="BSH_RND"/>
    <property type="match status" value="1"/>
</dbReference>
<dbReference type="Proteomes" id="UP000254841">
    <property type="component" value="Unassembled WGS sequence"/>
</dbReference>
<reference evidence="8 9" key="1">
    <citation type="submission" date="2018-06" db="EMBL/GenBank/DDBJ databases">
        <authorList>
            <consortium name="Pathogen Informatics"/>
            <person name="Doyle S."/>
        </authorList>
    </citation>
    <scope>NUCLEOTIDE SEQUENCE [LARGE SCALE GENOMIC DNA]</scope>
    <source>
        <strain evidence="8 9">NCTC12410</strain>
    </source>
</reference>
<evidence type="ECO:0000256" key="2">
    <source>
        <dbReference type="ARBA" id="ARBA00009477"/>
    </source>
</evidence>
<dbReference type="RefSeq" id="WP_115011733.1">
    <property type="nucleotide sequence ID" value="NZ_UGHV01000001.1"/>
</dbReference>
<accession>A0A377J4X4</accession>
<dbReference type="GO" id="GO:0030313">
    <property type="term" value="C:cell envelope"/>
    <property type="evidence" value="ECO:0007669"/>
    <property type="project" value="UniProtKB-SubCell"/>
</dbReference>
<dbReference type="InterPro" id="IPR006143">
    <property type="entry name" value="RND_pump_MFP"/>
</dbReference>
<dbReference type="AlphaFoldDB" id="A0A377J4X4"/>
<protein>
    <submittedName>
        <fullName evidence="8">RND family efflux transporter MFP subunit</fullName>
    </submittedName>
</protein>
<keyword evidence="5" id="KW-0812">Transmembrane</keyword>
<dbReference type="EMBL" id="UGHV01000001">
    <property type="protein sequence ID" value="STO97500.1"/>
    <property type="molecule type" value="Genomic_DNA"/>
</dbReference>
<feature type="region of interest" description="Disordered" evidence="4">
    <location>
        <begin position="343"/>
        <end position="371"/>
    </location>
</feature>